<dbReference type="PRINTS" id="PR00047">
    <property type="entry name" value="STROIDFINGER"/>
</dbReference>
<evidence type="ECO:0000259" key="12">
    <source>
        <dbReference type="PROSITE" id="PS51030"/>
    </source>
</evidence>
<dbReference type="InterPro" id="IPR001628">
    <property type="entry name" value="Znf_hrmn_rcpt"/>
</dbReference>
<dbReference type="CDD" id="cd06960">
    <property type="entry name" value="NR_DBD_HNF4A"/>
    <property type="match status" value="1"/>
</dbReference>
<dbReference type="Gene3D" id="1.10.565.10">
    <property type="entry name" value="Retinoid X Receptor"/>
    <property type="match status" value="1"/>
</dbReference>
<dbReference type="Pfam" id="PF00104">
    <property type="entry name" value="Hormone_recep"/>
    <property type="match status" value="1"/>
</dbReference>
<dbReference type="SMART" id="SM00430">
    <property type="entry name" value="HOLI"/>
    <property type="match status" value="1"/>
</dbReference>
<keyword evidence="4 11" id="KW-0863">Zinc-finger</keyword>
<keyword evidence="8 11" id="KW-0804">Transcription</keyword>
<dbReference type="OrthoDB" id="9984314at2759"/>
<name>A0A4U5LS49_STECR</name>
<evidence type="ECO:0000313" key="14">
    <source>
        <dbReference type="EMBL" id="TKR58842.1"/>
    </source>
</evidence>
<dbReference type="PROSITE" id="PS51030">
    <property type="entry name" value="NUCLEAR_REC_DBD_2"/>
    <property type="match status" value="1"/>
</dbReference>
<evidence type="ECO:0008006" key="16">
    <source>
        <dbReference type="Google" id="ProtNLM"/>
    </source>
</evidence>
<dbReference type="InterPro" id="IPR013088">
    <property type="entry name" value="Znf_NHR/GATA"/>
</dbReference>
<evidence type="ECO:0000256" key="4">
    <source>
        <dbReference type="ARBA" id="ARBA00022771"/>
    </source>
</evidence>
<dbReference type="InterPro" id="IPR049636">
    <property type="entry name" value="HNF4-like_DBD"/>
</dbReference>
<proteinExistence type="inferred from homology"/>
<reference evidence="14 15" key="2">
    <citation type="journal article" date="2019" name="G3 (Bethesda)">
        <title>Hybrid Assembly of the Genome of the Entomopathogenic Nematode Steinernema carpocapsae Identifies the X-Chromosome.</title>
        <authorList>
            <person name="Serra L."/>
            <person name="Macchietto M."/>
            <person name="Macias-Munoz A."/>
            <person name="McGill C.J."/>
            <person name="Rodriguez I.M."/>
            <person name="Rodriguez B."/>
            <person name="Murad R."/>
            <person name="Mortazavi A."/>
        </authorList>
    </citation>
    <scope>NUCLEOTIDE SEQUENCE [LARGE SCALE GENOMIC DNA]</scope>
    <source>
        <strain evidence="14 15">ALL</strain>
    </source>
</reference>
<dbReference type="InterPro" id="IPR035500">
    <property type="entry name" value="NHR-like_dom_sf"/>
</dbReference>
<evidence type="ECO:0000259" key="13">
    <source>
        <dbReference type="PROSITE" id="PS51843"/>
    </source>
</evidence>
<dbReference type="STRING" id="34508.A0A4U5LS49"/>
<dbReference type="Pfam" id="PF00105">
    <property type="entry name" value="zf-C4"/>
    <property type="match status" value="1"/>
</dbReference>
<dbReference type="PRINTS" id="PR00398">
    <property type="entry name" value="STRDHORMONER"/>
</dbReference>
<dbReference type="GO" id="GO:0005634">
    <property type="term" value="C:nucleus"/>
    <property type="evidence" value="ECO:0007669"/>
    <property type="project" value="UniProtKB-SubCell"/>
</dbReference>
<comment type="similarity">
    <text evidence="2 11">Belongs to the nuclear hormone receptor family.</text>
</comment>
<keyword evidence="10 11" id="KW-0539">Nucleus</keyword>
<reference evidence="14 15" key="1">
    <citation type="journal article" date="2015" name="Genome Biol.">
        <title>Comparative genomics of Steinernema reveals deeply conserved gene regulatory networks.</title>
        <authorList>
            <person name="Dillman A.R."/>
            <person name="Macchietto M."/>
            <person name="Porter C.F."/>
            <person name="Rogers A."/>
            <person name="Williams B."/>
            <person name="Antoshechkin I."/>
            <person name="Lee M.M."/>
            <person name="Goodwin Z."/>
            <person name="Lu X."/>
            <person name="Lewis E.E."/>
            <person name="Goodrich-Blair H."/>
            <person name="Stock S.P."/>
            <person name="Adams B.J."/>
            <person name="Sternberg P.W."/>
            <person name="Mortazavi A."/>
        </authorList>
    </citation>
    <scope>NUCLEOTIDE SEQUENCE [LARGE SCALE GENOMIC DNA]</scope>
    <source>
        <strain evidence="14 15">ALL</strain>
    </source>
</reference>
<keyword evidence="3 11" id="KW-0479">Metal-binding</keyword>
<evidence type="ECO:0000256" key="10">
    <source>
        <dbReference type="ARBA" id="ARBA00023242"/>
    </source>
</evidence>
<dbReference type="InterPro" id="IPR000536">
    <property type="entry name" value="Nucl_hrmn_rcpt_lig-bd"/>
</dbReference>
<dbReference type="SMART" id="SM00399">
    <property type="entry name" value="ZnF_C4"/>
    <property type="match status" value="1"/>
</dbReference>
<evidence type="ECO:0000256" key="5">
    <source>
        <dbReference type="ARBA" id="ARBA00022833"/>
    </source>
</evidence>
<dbReference type="Gene3D" id="3.30.50.10">
    <property type="entry name" value="Erythroid Transcription Factor GATA-1, subunit A"/>
    <property type="match status" value="1"/>
</dbReference>
<dbReference type="GO" id="GO:0008270">
    <property type="term" value="F:zinc ion binding"/>
    <property type="evidence" value="ECO:0007669"/>
    <property type="project" value="UniProtKB-KW"/>
</dbReference>
<gene>
    <name evidence="14" type="ORF">L596_030233</name>
</gene>
<keyword evidence="7 11" id="KW-0238">DNA-binding</keyword>
<evidence type="ECO:0000256" key="3">
    <source>
        <dbReference type="ARBA" id="ARBA00022723"/>
    </source>
</evidence>
<dbReference type="SUPFAM" id="SSF48508">
    <property type="entry name" value="Nuclear receptor ligand-binding domain"/>
    <property type="match status" value="1"/>
</dbReference>
<dbReference type="GO" id="GO:0000978">
    <property type="term" value="F:RNA polymerase II cis-regulatory region sequence-specific DNA binding"/>
    <property type="evidence" value="ECO:0007669"/>
    <property type="project" value="InterPro"/>
</dbReference>
<keyword evidence="5 11" id="KW-0862">Zinc</keyword>
<dbReference type="SUPFAM" id="SSF57716">
    <property type="entry name" value="Glucocorticoid receptor-like (DNA-binding domain)"/>
    <property type="match status" value="1"/>
</dbReference>
<dbReference type="PROSITE" id="PS00031">
    <property type="entry name" value="NUCLEAR_REC_DBD_1"/>
    <property type="match status" value="1"/>
</dbReference>
<evidence type="ECO:0000256" key="2">
    <source>
        <dbReference type="ARBA" id="ARBA00005993"/>
    </source>
</evidence>
<evidence type="ECO:0000256" key="6">
    <source>
        <dbReference type="ARBA" id="ARBA00023015"/>
    </source>
</evidence>
<evidence type="ECO:0000313" key="15">
    <source>
        <dbReference type="Proteomes" id="UP000298663"/>
    </source>
</evidence>
<keyword evidence="6 11" id="KW-0805">Transcription regulation</keyword>
<feature type="domain" description="Nuclear receptor" evidence="12">
    <location>
        <begin position="101"/>
        <end position="176"/>
    </location>
</feature>
<evidence type="ECO:0000256" key="9">
    <source>
        <dbReference type="ARBA" id="ARBA00023170"/>
    </source>
</evidence>
<dbReference type="PROSITE" id="PS51843">
    <property type="entry name" value="NR_LBD"/>
    <property type="match status" value="1"/>
</dbReference>
<comment type="subcellular location">
    <subcellularLocation>
        <location evidence="1 11">Nucleus</location>
    </subcellularLocation>
</comment>
<evidence type="ECO:0000256" key="11">
    <source>
        <dbReference type="RuleBase" id="RU004334"/>
    </source>
</evidence>
<dbReference type="FunFam" id="3.30.50.10:FF:000030">
    <property type="entry name" value="Nuclear Hormone Receptor family"/>
    <property type="match status" value="1"/>
</dbReference>
<dbReference type="AlphaFoldDB" id="A0A4U5LS49"/>
<evidence type="ECO:0000256" key="8">
    <source>
        <dbReference type="ARBA" id="ARBA00023163"/>
    </source>
</evidence>
<keyword evidence="9 11" id="KW-0675">Receptor</keyword>
<dbReference type="GO" id="GO:0003700">
    <property type="term" value="F:DNA-binding transcription factor activity"/>
    <property type="evidence" value="ECO:0007669"/>
    <property type="project" value="InterPro"/>
</dbReference>
<dbReference type="InterPro" id="IPR050274">
    <property type="entry name" value="Nuclear_hormone_rcpt_NR2"/>
</dbReference>
<dbReference type="PANTHER" id="PTHR24083">
    <property type="entry name" value="NUCLEAR HORMONE RECEPTOR"/>
    <property type="match status" value="1"/>
</dbReference>
<organism evidence="14 15">
    <name type="scientific">Steinernema carpocapsae</name>
    <name type="common">Entomopathogenic nematode</name>
    <dbReference type="NCBI Taxonomy" id="34508"/>
    <lineage>
        <taxon>Eukaryota</taxon>
        <taxon>Metazoa</taxon>
        <taxon>Ecdysozoa</taxon>
        <taxon>Nematoda</taxon>
        <taxon>Chromadorea</taxon>
        <taxon>Rhabditida</taxon>
        <taxon>Tylenchina</taxon>
        <taxon>Panagrolaimomorpha</taxon>
        <taxon>Strongyloidoidea</taxon>
        <taxon>Steinernematidae</taxon>
        <taxon>Steinernema</taxon>
    </lineage>
</organism>
<evidence type="ECO:0000256" key="7">
    <source>
        <dbReference type="ARBA" id="ARBA00023125"/>
    </source>
</evidence>
<sequence>MCSLRYPYPLMASMRSGYGSESTADLEDILDVLKSIDKVEHGQEDEHQHFQMFTFPEVKYECKTSPQSVCEEEVVELSPEEFFRAPEEEPSSSTSSTTDFIGICAVCAAPARCFHYDVPSCNGCKTFFRRTIVTERAYTCARNGNCKIDCNNRTLCRFCRFNRCVAVGMNPAAIQLPSNMDAQKITRHIQKRRLELTEQSSAGPVVKVEPKTLCFNENFYERIVDGLLYVEFKADQLRWSTFSPTEVDTRNMRVEDFLTSASYFGLAEKYERATNWPLQVQYPVNFAERSKTHPRPFVTAKFWTFMDSLIVIETAKTIPAFLQLSLPDQKTLLQRGTLTNVLLIQAYFTVMSKSKTLVYPDGVTPIKFNKEPTNLEIEIFCRMLEPFYRLNLSREEYVLMKAIILFQADCPDLSPDAEPIVEKARKEYSSALLRLMQAKHGKMEGASRFASAIGIISSLHLFAQKHRQMHLLIRINLRKNAFFLKKGPIPIIDSLIFE</sequence>
<evidence type="ECO:0000256" key="1">
    <source>
        <dbReference type="ARBA" id="ARBA00004123"/>
    </source>
</evidence>
<dbReference type="Proteomes" id="UP000298663">
    <property type="component" value="Unassembled WGS sequence"/>
</dbReference>
<dbReference type="InterPro" id="IPR001723">
    <property type="entry name" value="Nuclear_hrmn_rcpt"/>
</dbReference>
<dbReference type="EMBL" id="AZBU02000013">
    <property type="protein sequence ID" value="TKR58842.1"/>
    <property type="molecule type" value="Genomic_DNA"/>
</dbReference>
<feature type="domain" description="NR LBD" evidence="13">
    <location>
        <begin position="259"/>
        <end position="492"/>
    </location>
</feature>
<dbReference type="CDD" id="cd06157">
    <property type="entry name" value="NR_LBD"/>
    <property type="match status" value="1"/>
</dbReference>
<accession>A0A4U5LS49</accession>
<protein>
    <recommendedName>
        <fullName evidence="16">Nuclear receptor domain-containing protein</fullName>
    </recommendedName>
</protein>
<keyword evidence="15" id="KW-1185">Reference proteome</keyword>
<comment type="caution">
    <text evidence="14">The sequence shown here is derived from an EMBL/GenBank/DDBJ whole genome shotgun (WGS) entry which is preliminary data.</text>
</comment>